<keyword evidence="2" id="KW-0346">Stress response</keyword>
<organism evidence="2">
    <name type="scientific">uncultured Sphingomonadaceae bacterium</name>
    <dbReference type="NCBI Taxonomy" id="169976"/>
    <lineage>
        <taxon>Bacteria</taxon>
        <taxon>Pseudomonadati</taxon>
        <taxon>Pseudomonadota</taxon>
        <taxon>Alphaproteobacteria</taxon>
        <taxon>Sphingomonadales</taxon>
        <taxon>Sphingomonadaceae</taxon>
        <taxon>environmental samples</taxon>
    </lineage>
</organism>
<dbReference type="AlphaFoldDB" id="A0A6J4TYI8"/>
<protein>
    <submittedName>
        <fullName evidence="2">Heat shock protein 60 family co-chaperone GroES</fullName>
    </submittedName>
</protein>
<reference evidence="2" key="1">
    <citation type="submission" date="2020-02" db="EMBL/GenBank/DDBJ databases">
        <authorList>
            <person name="Meier V. D."/>
        </authorList>
    </citation>
    <scope>NUCLEOTIDE SEQUENCE</scope>
    <source>
        <strain evidence="2">AVDCRST_MAG91</strain>
    </source>
</reference>
<proteinExistence type="predicted"/>
<dbReference type="EMBL" id="CADCVX010000582">
    <property type="protein sequence ID" value="CAA9535281.1"/>
    <property type="molecule type" value="Genomic_DNA"/>
</dbReference>
<gene>
    <name evidence="2" type="ORF">AVDCRST_MAG91-3326</name>
</gene>
<feature type="non-terminal residue" evidence="2">
    <location>
        <position position="1"/>
    </location>
</feature>
<feature type="non-terminal residue" evidence="2">
    <location>
        <position position="95"/>
    </location>
</feature>
<feature type="region of interest" description="Disordered" evidence="1">
    <location>
        <begin position="1"/>
        <end position="95"/>
    </location>
</feature>
<feature type="compositionally biased region" description="Basic residues" evidence="1">
    <location>
        <begin position="73"/>
        <end position="82"/>
    </location>
</feature>
<accession>A0A6J4TYI8</accession>
<name>A0A6J4TYI8_9SPHN</name>
<evidence type="ECO:0000256" key="1">
    <source>
        <dbReference type="SAM" id="MobiDB-lite"/>
    </source>
</evidence>
<feature type="compositionally biased region" description="Basic and acidic residues" evidence="1">
    <location>
        <begin position="83"/>
        <end position="95"/>
    </location>
</feature>
<sequence length="95" mass="11478">ELQAFARPRARPPHRSRREDGRRHHHPRHRQGEAAGRRSRRRRHRCSQRAGRSPPARGEVRRQDPVRQVVGHRGPRQRRRPAHHEGIRHPRDRRL</sequence>
<feature type="compositionally biased region" description="Basic residues" evidence="1">
    <location>
        <begin position="37"/>
        <end position="47"/>
    </location>
</feature>
<evidence type="ECO:0000313" key="2">
    <source>
        <dbReference type="EMBL" id="CAA9535281.1"/>
    </source>
</evidence>